<organism evidence="2 3">
    <name type="scientific">Capsaspora owczarzaki (strain ATCC 30864)</name>
    <dbReference type="NCBI Taxonomy" id="595528"/>
    <lineage>
        <taxon>Eukaryota</taxon>
        <taxon>Filasterea</taxon>
        <taxon>Capsaspora</taxon>
    </lineage>
</organism>
<feature type="compositionally biased region" description="Basic residues" evidence="1">
    <location>
        <begin position="74"/>
        <end position="85"/>
    </location>
</feature>
<evidence type="ECO:0000313" key="2">
    <source>
        <dbReference type="EMBL" id="KJE96201.1"/>
    </source>
</evidence>
<accession>A0A0D2UMB2</accession>
<dbReference type="InParanoid" id="A0A0D2UMB2"/>
<dbReference type="AlphaFoldDB" id="A0A0D2UMB2"/>
<dbReference type="OrthoDB" id="8068875at2759"/>
<dbReference type="Proteomes" id="UP000008743">
    <property type="component" value="Unassembled WGS sequence"/>
</dbReference>
<gene>
    <name evidence="2" type="ORF">CAOG_010000</name>
</gene>
<dbReference type="EMBL" id="KE346370">
    <property type="protein sequence ID" value="KJE96201.1"/>
    <property type="molecule type" value="Genomic_DNA"/>
</dbReference>
<reference evidence="3" key="1">
    <citation type="submission" date="2011-02" db="EMBL/GenBank/DDBJ databases">
        <title>The Genome Sequence of Capsaspora owczarzaki ATCC 30864.</title>
        <authorList>
            <person name="Russ C."/>
            <person name="Cuomo C."/>
            <person name="Burger G."/>
            <person name="Gray M.W."/>
            <person name="Holland P.W.H."/>
            <person name="King N."/>
            <person name="Lang F.B.F."/>
            <person name="Roger A.J."/>
            <person name="Ruiz-Trillo I."/>
            <person name="Young S.K."/>
            <person name="Zeng Q."/>
            <person name="Gargeya S."/>
            <person name="Alvarado L."/>
            <person name="Berlin A."/>
            <person name="Chapman S.B."/>
            <person name="Chen Z."/>
            <person name="Freedman E."/>
            <person name="Gellesch M."/>
            <person name="Goldberg J."/>
            <person name="Griggs A."/>
            <person name="Gujja S."/>
            <person name="Heilman E."/>
            <person name="Heiman D."/>
            <person name="Howarth C."/>
            <person name="Mehta T."/>
            <person name="Neiman D."/>
            <person name="Pearson M."/>
            <person name="Roberts A."/>
            <person name="Saif S."/>
            <person name="Shea T."/>
            <person name="Shenoy N."/>
            <person name="Sisk P."/>
            <person name="Stolte C."/>
            <person name="Sykes S."/>
            <person name="White J."/>
            <person name="Yandava C."/>
            <person name="Haas B."/>
            <person name="Nusbaum C."/>
            <person name="Birren B."/>
        </authorList>
    </citation>
    <scope>NUCLEOTIDE SEQUENCE</scope>
    <source>
        <strain evidence="3">ATCC 30864</strain>
    </source>
</reference>
<evidence type="ECO:0000256" key="1">
    <source>
        <dbReference type="SAM" id="MobiDB-lite"/>
    </source>
</evidence>
<feature type="compositionally biased region" description="Basic residues" evidence="1">
    <location>
        <begin position="54"/>
        <end position="65"/>
    </location>
</feature>
<evidence type="ECO:0000313" key="3">
    <source>
        <dbReference type="Proteomes" id="UP000008743"/>
    </source>
</evidence>
<keyword evidence="3" id="KW-1185">Reference proteome</keyword>
<feature type="compositionally biased region" description="Low complexity" evidence="1">
    <location>
        <begin position="86"/>
        <end position="102"/>
    </location>
</feature>
<protein>
    <submittedName>
        <fullName evidence="2">Uncharacterized protein</fullName>
    </submittedName>
</protein>
<sequence>MQRIGCMTAAAAAGVAGVAVAEVALRHWYKMAALALEEESRRSTCARPAPWPRVVRRPRHSRRLRSPGQSGSGRRSRARASRPRRTSSAAAAVAARPRVAAAPCPGTARAWPAAAGSTLAVPAH</sequence>
<proteinExistence type="predicted"/>
<name>A0A0D2UMB2_CAPO3</name>
<feature type="region of interest" description="Disordered" evidence="1">
    <location>
        <begin position="38"/>
        <end position="124"/>
    </location>
</feature>